<evidence type="ECO:0000313" key="4">
    <source>
        <dbReference type="Proteomes" id="UP000479710"/>
    </source>
</evidence>
<keyword evidence="4" id="KW-1185">Reference proteome</keyword>
<evidence type="ECO:0000313" key="3">
    <source>
        <dbReference type="EMBL" id="KAF0916101.1"/>
    </source>
</evidence>
<dbReference type="EMBL" id="SPHZ02000005">
    <property type="protein sequence ID" value="KAF0916101.1"/>
    <property type="molecule type" value="Genomic_DNA"/>
</dbReference>
<feature type="coiled-coil region" evidence="1">
    <location>
        <begin position="9"/>
        <end position="176"/>
    </location>
</feature>
<dbReference type="AlphaFoldDB" id="A0A6G1DUM1"/>
<feature type="compositionally biased region" description="Polar residues" evidence="2">
    <location>
        <begin position="189"/>
        <end position="223"/>
    </location>
</feature>
<evidence type="ECO:0000256" key="1">
    <source>
        <dbReference type="SAM" id="Coils"/>
    </source>
</evidence>
<dbReference type="Proteomes" id="UP000479710">
    <property type="component" value="Unassembled WGS sequence"/>
</dbReference>
<name>A0A6G1DUM1_9ORYZ</name>
<dbReference type="OrthoDB" id="10255522at2759"/>
<accession>A0A6G1DUM1</accession>
<gene>
    <name evidence="3" type="ORF">E2562_000710</name>
</gene>
<evidence type="ECO:0000256" key="2">
    <source>
        <dbReference type="SAM" id="MobiDB-lite"/>
    </source>
</evidence>
<feature type="region of interest" description="Disordered" evidence="2">
    <location>
        <begin position="333"/>
        <end position="358"/>
    </location>
</feature>
<protein>
    <submittedName>
        <fullName evidence="3">Uncharacterized protein</fullName>
    </submittedName>
</protein>
<feature type="region of interest" description="Disordered" evidence="2">
    <location>
        <begin position="177"/>
        <end position="270"/>
    </location>
</feature>
<sequence length="358" mass="39729">MVHKGQEELEATSNELASIVEARDNLKKELLDVYKKLESTSQELVDERKTVTTLNRELEALVKQLQMDSEARKALEADLDEATKSLDEMNKSALSLSKELEETNSRKDTLEAEKEMLSKALAEQQKITTEAHENTEDAQNLISRLQTERESFEMRSRHLEEELALAKGEILRLRRQISTSRSQKAKTLPRTNASPEVSQAPNEQPVNDNQNTSKVPAGSQYTAKRTTRRRKGAYNPQASNNNSLHAVGRGGLSQSTNTKPSSATSTTRSRKAVTLIEKWHHSSASEALNYCGSCGAGPVPALNNCCYYAQHRASSSLSTRRPNENRSLVRAVPATADGAERPGHKLVLATSPTRRPWP</sequence>
<proteinExistence type="predicted"/>
<feature type="compositionally biased region" description="Low complexity" evidence="2">
    <location>
        <begin position="258"/>
        <end position="267"/>
    </location>
</feature>
<organism evidence="3 4">
    <name type="scientific">Oryza meyeriana var. granulata</name>
    <dbReference type="NCBI Taxonomy" id="110450"/>
    <lineage>
        <taxon>Eukaryota</taxon>
        <taxon>Viridiplantae</taxon>
        <taxon>Streptophyta</taxon>
        <taxon>Embryophyta</taxon>
        <taxon>Tracheophyta</taxon>
        <taxon>Spermatophyta</taxon>
        <taxon>Magnoliopsida</taxon>
        <taxon>Liliopsida</taxon>
        <taxon>Poales</taxon>
        <taxon>Poaceae</taxon>
        <taxon>BOP clade</taxon>
        <taxon>Oryzoideae</taxon>
        <taxon>Oryzeae</taxon>
        <taxon>Oryzinae</taxon>
        <taxon>Oryza</taxon>
        <taxon>Oryza meyeriana</taxon>
    </lineage>
</organism>
<keyword evidence="1" id="KW-0175">Coiled coil</keyword>
<reference evidence="3 4" key="1">
    <citation type="submission" date="2019-11" db="EMBL/GenBank/DDBJ databases">
        <title>Whole genome sequence of Oryza granulata.</title>
        <authorList>
            <person name="Li W."/>
        </authorList>
    </citation>
    <scope>NUCLEOTIDE SEQUENCE [LARGE SCALE GENOMIC DNA]</scope>
    <source>
        <strain evidence="4">cv. Menghai</strain>
        <tissue evidence="3">Leaf</tissue>
    </source>
</reference>
<comment type="caution">
    <text evidence="3">The sequence shown here is derived from an EMBL/GenBank/DDBJ whole genome shotgun (WGS) entry which is preliminary data.</text>
</comment>